<dbReference type="Pfam" id="PF25876">
    <property type="entry name" value="HH_MFP_RND"/>
    <property type="match status" value="1"/>
</dbReference>
<dbReference type="GO" id="GO:0015562">
    <property type="term" value="F:efflux transmembrane transporter activity"/>
    <property type="evidence" value="ECO:0007669"/>
    <property type="project" value="TreeGrafter"/>
</dbReference>
<feature type="region of interest" description="Disordered" evidence="3">
    <location>
        <begin position="1"/>
        <end position="30"/>
    </location>
</feature>
<evidence type="ECO:0000256" key="3">
    <source>
        <dbReference type="SAM" id="MobiDB-lite"/>
    </source>
</evidence>
<keyword evidence="4" id="KW-0812">Transmembrane</keyword>
<sequence>MSQLADVTPMPPRENPHSPSSSQPPPLPPEGGRSSLVLGVLIVAAILAAAIGYSVLSRMKAEASLKKTTLAEATPTFNIVHPSPVVSSGEITLPGSAQAYMDTAIYARTNGYLKSFKVDIGAHVKQGDLLAEIETPEVDQQLEQARADLKNAQANLSLAQLTDARSEDLFKKKTISPQERDQARTDLAAKRALVDSGEANVRRLEQLRAFEKVVAPFDGVVTARSTDVGALIQASSTGGAKELFHLADNHILRVYFSVPEIYASSVKHNEEVAIAFDAFPGEKFTGKLIRDSASLDPLSHTLNVEADVENPAGRLLPGGYATVHLNIPGTPGAVTIPANTLLFRSEGPRVGVIRDGHVALVPIEIGHDFGNTLEVLSGLKAEDAVVLDPPDSLTDGETARGQEAPPKTAATPAKK</sequence>
<feature type="domain" description="Multidrug resistance protein MdtA-like barrel-sandwich hybrid" evidence="6">
    <location>
        <begin position="105"/>
        <end position="237"/>
    </location>
</feature>
<evidence type="ECO:0000259" key="7">
    <source>
        <dbReference type="Pfam" id="PF25954"/>
    </source>
</evidence>
<dbReference type="GO" id="GO:1990281">
    <property type="term" value="C:efflux pump complex"/>
    <property type="evidence" value="ECO:0007669"/>
    <property type="project" value="TreeGrafter"/>
</dbReference>
<dbReference type="eggNOG" id="COG0845">
    <property type="taxonomic scope" value="Bacteria"/>
</dbReference>
<accession>B4CWM4</accession>
<dbReference type="Gene3D" id="2.40.50.100">
    <property type="match status" value="1"/>
</dbReference>
<proteinExistence type="inferred from homology"/>
<dbReference type="Gene3D" id="1.10.287.470">
    <property type="entry name" value="Helix hairpin bin"/>
    <property type="match status" value="1"/>
</dbReference>
<dbReference type="PANTHER" id="PTHR30469:SF37">
    <property type="entry name" value="RAGD PROTEIN"/>
    <property type="match status" value="1"/>
</dbReference>
<evidence type="ECO:0000313" key="9">
    <source>
        <dbReference type="Proteomes" id="UP000005824"/>
    </source>
</evidence>
<comment type="caution">
    <text evidence="8">The sequence shown here is derived from an EMBL/GenBank/DDBJ whole genome shotgun (WGS) entry which is preliminary data.</text>
</comment>
<name>B4CWM4_9BACT</name>
<gene>
    <name evidence="8" type="ORF">CfE428DRAFT_1062</name>
</gene>
<feature type="transmembrane region" description="Helical" evidence="4">
    <location>
        <begin position="36"/>
        <end position="56"/>
    </location>
</feature>
<keyword evidence="4" id="KW-0472">Membrane</keyword>
<dbReference type="Pfam" id="PF25917">
    <property type="entry name" value="BSH_RND"/>
    <property type="match status" value="1"/>
</dbReference>
<evidence type="ECO:0000256" key="2">
    <source>
        <dbReference type="SAM" id="Coils"/>
    </source>
</evidence>
<keyword evidence="9" id="KW-1185">Reference proteome</keyword>
<dbReference type="InterPro" id="IPR058792">
    <property type="entry name" value="Beta-barrel_RND_2"/>
</dbReference>
<dbReference type="NCBIfam" id="TIGR01730">
    <property type="entry name" value="RND_mfp"/>
    <property type="match status" value="1"/>
</dbReference>
<feature type="coiled-coil region" evidence="2">
    <location>
        <begin position="135"/>
        <end position="162"/>
    </location>
</feature>
<dbReference type="STRING" id="497964.CfE428DRAFT_1062"/>
<dbReference type="Proteomes" id="UP000005824">
    <property type="component" value="Unassembled WGS sequence"/>
</dbReference>
<dbReference type="AlphaFoldDB" id="B4CWM4"/>
<feature type="compositionally biased region" description="Low complexity" evidence="3">
    <location>
        <begin position="404"/>
        <end position="415"/>
    </location>
</feature>
<dbReference type="SUPFAM" id="SSF111369">
    <property type="entry name" value="HlyD-like secretion proteins"/>
    <property type="match status" value="1"/>
</dbReference>
<feature type="domain" description="Multidrug resistance protein MdtA-like alpha-helical hairpin" evidence="5">
    <location>
        <begin position="141"/>
        <end position="201"/>
    </location>
</feature>
<protein>
    <submittedName>
        <fullName evidence="8">Efflux transporter, RND family, MFP subunit</fullName>
    </submittedName>
</protein>
<reference evidence="8 9" key="1">
    <citation type="journal article" date="2011" name="J. Bacteriol.">
        <title>Genome sequence of Chthoniobacter flavus Ellin428, an aerobic heterotrophic soil bacterium.</title>
        <authorList>
            <person name="Kant R."/>
            <person name="van Passel M.W."/>
            <person name="Palva A."/>
            <person name="Lucas S."/>
            <person name="Lapidus A."/>
            <person name="Glavina Del Rio T."/>
            <person name="Dalin E."/>
            <person name="Tice H."/>
            <person name="Bruce D."/>
            <person name="Goodwin L."/>
            <person name="Pitluck S."/>
            <person name="Larimer F.W."/>
            <person name="Land M.L."/>
            <person name="Hauser L."/>
            <person name="Sangwan P."/>
            <person name="de Vos W.M."/>
            <person name="Janssen P.H."/>
            <person name="Smidt H."/>
        </authorList>
    </citation>
    <scope>NUCLEOTIDE SEQUENCE [LARGE SCALE GENOMIC DNA]</scope>
    <source>
        <strain evidence="8 9">Ellin428</strain>
    </source>
</reference>
<organism evidence="8 9">
    <name type="scientific">Chthoniobacter flavus Ellin428</name>
    <dbReference type="NCBI Taxonomy" id="497964"/>
    <lineage>
        <taxon>Bacteria</taxon>
        <taxon>Pseudomonadati</taxon>
        <taxon>Verrucomicrobiota</taxon>
        <taxon>Spartobacteria</taxon>
        <taxon>Chthoniobacterales</taxon>
        <taxon>Chthoniobacteraceae</taxon>
        <taxon>Chthoniobacter</taxon>
    </lineage>
</organism>
<feature type="region of interest" description="Disordered" evidence="3">
    <location>
        <begin position="388"/>
        <end position="415"/>
    </location>
</feature>
<evidence type="ECO:0000256" key="1">
    <source>
        <dbReference type="ARBA" id="ARBA00009477"/>
    </source>
</evidence>
<dbReference type="InParanoid" id="B4CWM4"/>
<feature type="domain" description="CusB-like beta-barrel" evidence="7">
    <location>
        <begin position="256"/>
        <end position="326"/>
    </location>
</feature>
<dbReference type="InterPro" id="IPR058624">
    <property type="entry name" value="MdtA-like_HH"/>
</dbReference>
<dbReference type="PANTHER" id="PTHR30469">
    <property type="entry name" value="MULTIDRUG RESISTANCE PROTEIN MDTA"/>
    <property type="match status" value="1"/>
</dbReference>
<evidence type="ECO:0000259" key="6">
    <source>
        <dbReference type="Pfam" id="PF25917"/>
    </source>
</evidence>
<evidence type="ECO:0000259" key="5">
    <source>
        <dbReference type="Pfam" id="PF25876"/>
    </source>
</evidence>
<dbReference type="InterPro" id="IPR006143">
    <property type="entry name" value="RND_pump_MFP"/>
</dbReference>
<dbReference type="InterPro" id="IPR058625">
    <property type="entry name" value="MdtA-like_BSH"/>
</dbReference>
<keyword evidence="2" id="KW-0175">Coiled coil</keyword>
<evidence type="ECO:0000313" key="8">
    <source>
        <dbReference type="EMBL" id="EDY21816.1"/>
    </source>
</evidence>
<evidence type="ECO:0000256" key="4">
    <source>
        <dbReference type="SAM" id="Phobius"/>
    </source>
</evidence>
<dbReference type="EMBL" id="ABVL01000002">
    <property type="protein sequence ID" value="EDY21816.1"/>
    <property type="molecule type" value="Genomic_DNA"/>
</dbReference>
<dbReference type="Gene3D" id="2.40.30.170">
    <property type="match status" value="1"/>
</dbReference>
<comment type="similarity">
    <text evidence="1">Belongs to the membrane fusion protein (MFP) (TC 8.A.1) family.</text>
</comment>
<dbReference type="Gene3D" id="2.40.420.20">
    <property type="match status" value="1"/>
</dbReference>
<dbReference type="Pfam" id="PF25954">
    <property type="entry name" value="Beta-barrel_RND_2"/>
    <property type="match status" value="1"/>
</dbReference>
<keyword evidence="4" id="KW-1133">Transmembrane helix</keyword>